<evidence type="ECO:0000256" key="6">
    <source>
        <dbReference type="ARBA" id="ARBA00022603"/>
    </source>
</evidence>
<dbReference type="OrthoDB" id="9772751at2"/>
<dbReference type="InterPro" id="IPR000682">
    <property type="entry name" value="PCMT"/>
</dbReference>
<evidence type="ECO:0000256" key="5">
    <source>
        <dbReference type="ARBA" id="ARBA00022490"/>
    </source>
</evidence>
<evidence type="ECO:0000256" key="3">
    <source>
        <dbReference type="ARBA" id="ARBA00011890"/>
    </source>
</evidence>
<evidence type="ECO:0000256" key="1">
    <source>
        <dbReference type="ARBA" id="ARBA00004496"/>
    </source>
</evidence>
<evidence type="ECO:0000256" key="9">
    <source>
        <dbReference type="ARBA" id="ARBA00030757"/>
    </source>
</evidence>
<keyword evidence="7" id="KW-0808">Transferase</keyword>
<dbReference type="PANTHER" id="PTHR11579">
    <property type="entry name" value="PROTEIN-L-ISOASPARTATE O-METHYLTRANSFERASE"/>
    <property type="match status" value="1"/>
</dbReference>
<dbReference type="Pfam" id="PF01135">
    <property type="entry name" value="PCMT"/>
    <property type="match status" value="1"/>
</dbReference>
<dbReference type="InterPro" id="IPR029063">
    <property type="entry name" value="SAM-dependent_MTases_sf"/>
</dbReference>
<dbReference type="GO" id="GO:0004719">
    <property type="term" value="F:protein-L-isoaspartate (D-aspartate) O-methyltransferase activity"/>
    <property type="evidence" value="ECO:0007669"/>
    <property type="project" value="UniProtKB-EC"/>
</dbReference>
<name>A0A3S9SXS5_9FIRM</name>
<dbReference type="Gene3D" id="3.40.50.150">
    <property type="entry name" value="Vaccinia Virus protein VP39"/>
    <property type="match status" value="1"/>
</dbReference>
<dbReference type="Proteomes" id="UP000267250">
    <property type="component" value="Chromosome"/>
</dbReference>
<organism evidence="12 13">
    <name type="scientific">Anoxybacter fermentans</name>
    <dbReference type="NCBI Taxonomy" id="1323375"/>
    <lineage>
        <taxon>Bacteria</taxon>
        <taxon>Bacillati</taxon>
        <taxon>Bacillota</taxon>
        <taxon>Clostridia</taxon>
        <taxon>Halanaerobiales</taxon>
        <taxon>Anoxybacter</taxon>
    </lineage>
</organism>
<sequence>MIDSLVEEGKIRNLEVERAFRHVKRHHFLKGFVEPIDAYKDRAIMIKGNISSSSQPHVMAMMLEALELKKGLKVLEIGTASGYNAALMAEIVGQDELVYTIEIEADLAKRAARILREVGYPGVTVIAGDGRKGYPVAAPYDRIIVTAETRLIYPDWIEQLVDDGIILIPFNFFGAITVTVKLCLREDGKYRGPLVGFPVSFVPIRGVDVQESIDPEFLSCYHRLTQYLFGEGLDLNFQQTVGLVLLLITWYKKGKLNKSRDYNQLIELWKMADMPGIGDFEFEYDNTKEDWHLIPIF</sequence>
<protein>
    <recommendedName>
        <fullName evidence="4">Protein-L-isoaspartate O-methyltransferase</fullName>
        <ecNumber evidence="3">2.1.1.77</ecNumber>
    </recommendedName>
    <alternativeName>
        <fullName evidence="11">L-isoaspartyl protein carboxyl methyltransferase</fullName>
    </alternativeName>
    <alternativeName>
        <fullName evidence="9">Protein L-isoaspartyl methyltransferase</fullName>
    </alternativeName>
    <alternativeName>
        <fullName evidence="10">Protein-beta-aspartate methyltransferase</fullName>
    </alternativeName>
</protein>
<evidence type="ECO:0000313" key="13">
    <source>
        <dbReference type="Proteomes" id="UP000267250"/>
    </source>
</evidence>
<evidence type="ECO:0000256" key="10">
    <source>
        <dbReference type="ARBA" id="ARBA00031323"/>
    </source>
</evidence>
<keyword evidence="8" id="KW-0949">S-adenosyl-L-methionine</keyword>
<evidence type="ECO:0000256" key="11">
    <source>
        <dbReference type="ARBA" id="ARBA00031350"/>
    </source>
</evidence>
<accession>A0A3S9SXS5</accession>
<evidence type="ECO:0000256" key="7">
    <source>
        <dbReference type="ARBA" id="ARBA00022679"/>
    </source>
</evidence>
<comment type="similarity">
    <text evidence="2">Belongs to the methyltransferase superfamily. L-isoaspartyl/D-aspartyl protein methyltransferase family.</text>
</comment>
<dbReference type="KEGG" id="aft:BBF96_06970"/>
<keyword evidence="13" id="KW-1185">Reference proteome</keyword>
<evidence type="ECO:0000256" key="8">
    <source>
        <dbReference type="ARBA" id="ARBA00022691"/>
    </source>
</evidence>
<dbReference type="RefSeq" id="WP_127016480.1">
    <property type="nucleotide sequence ID" value="NZ_CP016379.1"/>
</dbReference>
<evidence type="ECO:0000256" key="2">
    <source>
        <dbReference type="ARBA" id="ARBA00005369"/>
    </source>
</evidence>
<dbReference type="CDD" id="cd02440">
    <property type="entry name" value="AdoMet_MTases"/>
    <property type="match status" value="1"/>
</dbReference>
<keyword evidence="5" id="KW-0963">Cytoplasm</keyword>
<dbReference type="AlphaFoldDB" id="A0A3S9SXS5"/>
<evidence type="ECO:0000313" key="12">
    <source>
        <dbReference type="EMBL" id="AZR73146.1"/>
    </source>
</evidence>
<dbReference type="SUPFAM" id="SSF53335">
    <property type="entry name" value="S-adenosyl-L-methionine-dependent methyltransferases"/>
    <property type="match status" value="1"/>
</dbReference>
<dbReference type="EMBL" id="CP016379">
    <property type="protein sequence ID" value="AZR73146.1"/>
    <property type="molecule type" value="Genomic_DNA"/>
</dbReference>
<dbReference type="EC" id="2.1.1.77" evidence="3"/>
<dbReference type="PANTHER" id="PTHR11579:SF0">
    <property type="entry name" value="PROTEIN-L-ISOASPARTATE(D-ASPARTATE) O-METHYLTRANSFERASE"/>
    <property type="match status" value="1"/>
</dbReference>
<evidence type="ECO:0000256" key="4">
    <source>
        <dbReference type="ARBA" id="ARBA00013346"/>
    </source>
</evidence>
<dbReference type="GO" id="GO:0005737">
    <property type="term" value="C:cytoplasm"/>
    <property type="evidence" value="ECO:0007669"/>
    <property type="project" value="UniProtKB-SubCell"/>
</dbReference>
<comment type="subcellular location">
    <subcellularLocation>
        <location evidence="1">Cytoplasm</location>
    </subcellularLocation>
</comment>
<gene>
    <name evidence="12" type="ORF">BBF96_06970</name>
</gene>
<keyword evidence="6" id="KW-0489">Methyltransferase</keyword>
<reference evidence="12 13" key="1">
    <citation type="submission" date="2016-07" db="EMBL/GenBank/DDBJ databases">
        <title>Genome and transcriptome analysis of iron-reducing fermentative bacteria Anoxybacter fermentans.</title>
        <authorList>
            <person name="Zeng X."/>
            <person name="Shao Z."/>
        </authorList>
    </citation>
    <scope>NUCLEOTIDE SEQUENCE [LARGE SCALE GENOMIC DNA]</scope>
    <source>
        <strain evidence="12 13">DY22613</strain>
    </source>
</reference>
<dbReference type="PROSITE" id="PS01279">
    <property type="entry name" value="PCMT"/>
    <property type="match status" value="1"/>
</dbReference>
<dbReference type="GO" id="GO:0032259">
    <property type="term" value="P:methylation"/>
    <property type="evidence" value="ECO:0007669"/>
    <property type="project" value="UniProtKB-KW"/>
</dbReference>
<proteinExistence type="inferred from homology"/>